<dbReference type="PANTHER" id="PTHR23423">
    <property type="entry name" value="ORGANIC SOLUTE TRANSPORTER-RELATED"/>
    <property type="match status" value="1"/>
</dbReference>
<protein>
    <submittedName>
        <fullName evidence="7">Uncharacterized protein</fullName>
    </submittedName>
</protein>
<dbReference type="GO" id="GO:0016020">
    <property type="term" value="C:membrane"/>
    <property type="evidence" value="ECO:0007669"/>
    <property type="project" value="UniProtKB-SubCell"/>
</dbReference>
<accession>A0A7S2QEQ7</accession>
<dbReference type="EMBL" id="HBGW01091626">
    <property type="protein sequence ID" value="CAD9640306.1"/>
    <property type="molecule type" value="Transcribed_RNA"/>
</dbReference>
<keyword evidence="2 6" id="KW-0812">Transmembrane</keyword>
<evidence type="ECO:0000256" key="6">
    <source>
        <dbReference type="SAM" id="Phobius"/>
    </source>
</evidence>
<dbReference type="AlphaFoldDB" id="A0A7S2QEQ7"/>
<evidence type="ECO:0000313" key="7">
    <source>
        <dbReference type="EMBL" id="CAD9640306.1"/>
    </source>
</evidence>
<feature type="transmembrane region" description="Helical" evidence="6">
    <location>
        <begin position="193"/>
        <end position="213"/>
    </location>
</feature>
<name>A0A7S2QEQ7_9DINO</name>
<evidence type="ECO:0000256" key="3">
    <source>
        <dbReference type="ARBA" id="ARBA00022989"/>
    </source>
</evidence>
<feature type="transmembrane region" description="Helical" evidence="6">
    <location>
        <begin position="162"/>
        <end position="181"/>
    </location>
</feature>
<evidence type="ECO:0000256" key="2">
    <source>
        <dbReference type="ARBA" id="ARBA00022692"/>
    </source>
</evidence>
<reference evidence="7" key="1">
    <citation type="submission" date="2021-01" db="EMBL/GenBank/DDBJ databases">
        <authorList>
            <person name="Corre E."/>
            <person name="Pelletier E."/>
            <person name="Niang G."/>
            <person name="Scheremetjew M."/>
            <person name="Finn R."/>
            <person name="Kale V."/>
            <person name="Holt S."/>
            <person name="Cochrane G."/>
            <person name="Meng A."/>
            <person name="Brown T."/>
            <person name="Cohen L."/>
        </authorList>
    </citation>
    <scope>NUCLEOTIDE SEQUENCE</scope>
    <source>
        <strain evidence="7">RCC3387</strain>
    </source>
</reference>
<gene>
    <name evidence="7" type="ORF">BRAN1462_LOCUS58128</name>
</gene>
<organism evidence="7">
    <name type="scientific">Zooxanthella nutricula</name>
    <dbReference type="NCBI Taxonomy" id="1333877"/>
    <lineage>
        <taxon>Eukaryota</taxon>
        <taxon>Sar</taxon>
        <taxon>Alveolata</taxon>
        <taxon>Dinophyceae</taxon>
        <taxon>Peridiniales</taxon>
        <taxon>Peridiniales incertae sedis</taxon>
        <taxon>Zooxanthella</taxon>
    </lineage>
</organism>
<dbReference type="InterPro" id="IPR005178">
    <property type="entry name" value="Ostalpha/TMEM184C"/>
</dbReference>
<feature type="transmembrane region" description="Helical" evidence="6">
    <location>
        <begin position="228"/>
        <end position="248"/>
    </location>
</feature>
<keyword evidence="3 6" id="KW-1133">Transmembrane helix</keyword>
<feature type="compositionally biased region" description="Acidic residues" evidence="5">
    <location>
        <begin position="259"/>
        <end position="280"/>
    </location>
</feature>
<comment type="subcellular location">
    <subcellularLocation>
        <location evidence="1">Membrane</location>
        <topology evidence="1">Multi-pass membrane protein</topology>
    </subcellularLocation>
</comment>
<feature type="compositionally biased region" description="Basic and acidic residues" evidence="5">
    <location>
        <begin position="281"/>
        <end position="290"/>
    </location>
</feature>
<proteinExistence type="predicted"/>
<feature type="transmembrane region" description="Helical" evidence="6">
    <location>
        <begin position="124"/>
        <end position="142"/>
    </location>
</feature>
<evidence type="ECO:0000256" key="1">
    <source>
        <dbReference type="ARBA" id="ARBA00004141"/>
    </source>
</evidence>
<sequence>MISLPHLRKLYCVRRPVVQERLRMFCIVASAPMVICFFKFSSVLWPKVWKVLFLCATLYEVIAFWTFMRLIYNMVVDDDVDYLDERIVKVLQEGAPSKLWAVPPIACCFRPLVPARKFRKCDLVAVRCLMWQFMVITPVVAVADWTSAIEEEIQLKLQKIEVLSLVLAMYALFCLLEATSARLHAVHSHSKFWTIKGIFIANTLTFRVTSALVEKDVRVGDACYSHEAMAAAWAGMVTAALAVPLAGLSRRAYPVEECFDGADSDNASDSEENPEQEINDDSCHERSPVE</sequence>
<evidence type="ECO:0000256" key="4">
    <source>
        <dbReference type="ARBA" id="ARBA00023136"/>
    </source>
</evidence>
<dbReference type="Pfam" id="PF03619">
    <property type="entry name" value="Solute_trans_a"/>
    <property type="match status" value="1"/>
</dbReference>
<evidence type="ECO:0000256" key="5">
    <source>
        <dbReference type="SAM" id="MobiDB-lite"/>
    </source>
</evidence>
<feature type="transmembrane region" description="Helical" evidence="6">
    <location>
        <begin position="51"/>
        <end position="72"/>
    </location>
</feature>
<keyword evidence="4 6" id="KW-0472">Membrane</keyword>
<dbReference type="SMART" id="SM01417">
    <property type="entry name" value="Solute_trans_a"/>
    <property type="match status" value="1"/>
</dbReference>
<feature type="transmembrane region" description="Helical" evidence="6">
    <location>
        <begin position="24"/>
        <end position="45"/>
    </location>
</feature>
<feature type="region of interest" description="Disordered" evidence="5">
    <location>
        <begin position="259"/>
        <end position="290"/>
    </location>
</feature>